<dbReference type="NCBIfam" id="TIGR00231">
    <property type="entry name" value="small_GTP"/>
    <property type="match status" value="1"/>
</dbReference>
<dbReference type="SMART" id="SM00176">
    <property type="entry name" value="RAN"/>
    <property type="match status" value="1"/>
</dbReference>
<dbReference type="FunFam" id="3.40.50.300:FF:001447">
    <property type="entry name" value="Ras-related protein Rab-1B"/>
    <property type="match status" value="1"/>
</dbReference>
<evidence type="ECO:0000256" key="1">
    <source>
        <dbReference type="ARBA" id="ARBA00022741"/>
    </source>
</evidence>
<sequence>MVNEFINKIREENKKIIVAGDGGVGRTTLLIRFTKNYFSSDTKMTLGIQFFTQSIDIKKKNINFVFWDFAGQERWRFFQSDFCKGADGAILAFDLTRPPSLLNIGAWVKILRSWNRDLPIILIGMKADLNNIIPDAYIPSLENYQFIDIIKVSCKTGENVQKTFQSLFSHILNIPSEKKLNIKYIDERTKKIERMLQVSNRIKLDMMRNALNMEKKAFDEKIFEWAEEFGFIIDEDILIVDKDTVSDYINKLDIMFETWEKSKTEKLS</sequence>
<dbReference type="GO" id="GO:0003924">
    <property type="term" value="F:GTPase activity"/>
    <property type="evidence" value="ECO:0007669"/>
    <property type="project" value="InterPro"/>
</dbReference>
<organism evidence="2">
    <name type="scientific">marine sediment metagenome</name>
    <dbReference type="NCBI Taxonomy" id="412755"/>
    <lineage>
        <taxon>unclassified sequences</taxon>
        <taxon>metagenomes</taxon>
        <taxon>ecological metagenomes</taxon>
    </lineage>
</organism>
<dbReference type="PANTHER" id="PTHR47978">
    <property type="match status" value="1"/>
</dbReference>
<dbReference type="Pfam" id="PF00071">
    <property type="entry name" value="Ras"/>
    <property type="match status" value="1"/>
</dbReference>
<dbReference type="SUPFAM" id="SSF52540">
    <property type="entry name" value="P-loop containing nucleoside triphosphate hydrolases"/>
    <property type="match status" value="1"/>
</dbReference>
<dbReference type="PRINTS" id="PR00449">
    <property type="entry name" value="RASTRNSFRMNG"/>
</dbReference>
<protein>
    <recommendedName>
        <fullName evidence="3">GTP-binding protein</fullName>
    </recommendedName>
</protein>
<dbReference type="PROSITE" id="PS51421">
    <property type="entry name" value="RAS"/>
    <property type="match status" value="1"/>
</dbReference>
<reference evidence="2" key="1">
    <citation type="journal article" date="2015" name="Nature">
        <title>Complex archaea that bridge the gap between prokaryotes and eukaryotes.</title>
        <authorList>
            <person name="Spang A."/>
            <person name="Saw J.H."/>
            <person name="Jorgensen S.L."/>
            <person name="Zaremba-Niedzwiedzka K."/>
            <person name="Martijn J."/>
            <person name="Lind A.E."/>
            <person name="van Eijk R."/>
            <person name="Schleper C."/>
            <person name="Guy L."/>
            <person name="Ettema T.J."/>
        </authorList>
    </citation>
    <scope>NUCLEOTIDE SEQUENCE</scope>
</reference>
<dbReference type="SMART" id="SM00173">
    <property type="entry name" value="RAS"/>
    <property type="match status" value="1"/>
</dbReference>
<dbReference type="SMART" id="SM00174">
    <property type="entry name" value="RHO"/>
    <property type="match status" value="1"/>
</dbReference>
<dbReference type="InterPro" id="IPR005225">
    <property type="entry name" value="Small_GTP-bd"/>
</dbReference>
<name>A0A0F9R0P2_9ZZZZ</name>
<dbReference type="InterPro" id="IPR001806">
    <property type="entry name" value="Small_GTPase"/>
</dbReference>
<keyword evidence="1" id="KW-0547">Nucleotide-binding</keyword>
<dbReference type="EMBL" id="LAZR01004178">
    <property type="protein sequence ID" value="KKN11068.1"/>
    <property type="molecule type" value="Genomic_DNA"/>
</dbReference>
<evidence type="ECO:0000313" key="2">
    <source>
        <dbReference type="EMBL" id="KKN11068.1"/>
    </source>
</evidence>
<comment type="caution">
    <text evidence="2">The sequence shown here is derived from an EMBL/GenBank/DDBJ whole genome shotgun (WGS) entry which is preliminary data.</text>
</comment>
<dbReference type="SMART" id="SM00175">
    <property type="entry name" value="RAB"/>
    <property type="match status" value="1"/>
</dbReference>
<evidence type="ECO:0008006" key="3">
    <source>
        <dbReference type="Google" id="ProtNLM"/>
    </source>
</evidence>
<proteinExistence type="predicted"/>
<dbReference type="GO" id="GO:0005525">
    <property type="term" value="F:GTP binding"/>
    <property type="evidence" value="ECO:0007669"/>
    <property type="project" value="InterPro"/>
</dbReference>
<dbReference type="Gene3D" id="3.40.50.300">
    <property type="entry name" value="P-loop containing nucleotide triphosphate hydrolases"/>
    <property type="match status" value="1"/>
</dbReference>
<accession>A0A0F9R0P2</accession>
<dbReference type="InterPro" id="IPR027417">
    <property type="entry name" value="P-loop_NTPase"/>
</dbReference>
<dbReference type="CDD" id="cd00154">
    <property type="entry name" value="Rab"/>
    <property type="match status" value="1"/>
</dbReference>
<dbReference type="AlphaFoldDB" id="A0A0F9R0P2"/>
<dbReference type="PROSITE" id="PS51419">
    <property type="entry name" value="RAB"/>
    <property type="match status" value="1"/>
</dbReference>
<gene>
    <name evidence="2" type="ORF">LCGC14_1030270</name>
</gene>